<feature type="compositionally biased region" description="Gly residues" evidence="8">
    <location>
        <begin position="384"/>
        <end position="396"/>
    </location>
</feature>
<dbReference type="EC" id="2.7.11.1" evidence="1"/>
<feature type="compositionally biased region" description="Gly residues" evidence="8">
    <location>
        <begin position="310"/>
        <end position="319"/>
    </location>
</feature>
<dbReference type="PROSITE" id="PS00108">
    <property type="entry name" value="PROTEIN_KINASE_ST"/>
    <property type="match status" value="1"/>
</dbReference>
<dbReference type="InterPro" id="IPR017441">
    <property type="entry name" value="Protein_kinase_ATP_BS"/>
</dbReference>
<dbReference type="InterPro" id="IPR008271">
    <property type="entry name" value="Ser/Thr_kinase_AS"/>
</dbReference>
<dbReference type="EMBL" id="JROO01000009">
    <property type="protein sequence ID" value="KIH99712.1"/>
    <property type="molecule type" value="Genomic_DNA"/>
</dbReference>
<feature type="binding site" evidence="7">
    <location>
        <position position="45"/>
    </location>
    <ligand>
        <name>ATP</name>
        <dbReference type="ChEBI" id="CHEBI:30616"/>
    </ligand>
</feature>
<protein>
    <recommendedName>
        <fullName evidence="1">non-specific serine/threonine protein kinase</fullName>
        <ecNumber evidence="1">2.7.11.1</ecNumber>
    </recommendedName>
</protein>
<dbReference type="Pfam" id="PF00069">
    <property type="entry name" value="Pkinase"/>
    <property type="match status" value="1"/>
</dbReference>
<sequence length="552" mass="58390">MTNESSEPGRLLSGRYRLSELIGEGGMGRVWEGVDELLDRPVAIKELIIPPQLPEAEVEVARTRMLREARHAAQLSHPSIITVFDVVEIDERPWIVMELVRGPSLGDLVKRDGAFEPERAARIGVQLASALAVAHERGIVHRDIKPANVLLARGDRAVLTDFGIAHLEGSSHLTSTGLLVGSPSYLAPEQAHGKAATPATDMWSLGVTLYQAVEGVTPFHRDTPMATLTAIVTAEVPRPQSAGALAPVLDRLLHKDPDLRPPVEEAARMLQEAADRGSDARGAQATTSAEPVQDASGAGRAPESAAASGPAGGGAASGPVGGRGRGAPLAVLGGLAALAAVFALVLWLGTRSGAPEEAGTAGESLSPDDEQPSASSPQPSAGQDQGGGQQDGGQQDGGDNEDEPDLPDMDEYEDDTGFSVDVPEGWSYDRREGTSVFFDIPSGGYLQIDQTDDPPGHAESDWRDQAPALSQNFPGYELVGVESLGEDYADDYVSAADWEFTFDGSGGRMHAVNRAFHTEEKGYALFLVSTEEEFPRNRAVLDEMTASFDPAD</sequence>
<proteinExistence type="predicted"/>
<dbReference type="PANTHER" id="PTHR43289">
    <property type="entry name" value="MITOGEN-ACTIVATED PROTEIN KINASE KINASE KINASE 20-RELATED"/>
    <property type="match status" value="1"/>
</dbReference>
<feature type="transmembrane region" description="Helical" evidence="9">
    <location>
        <begin position="329"/>
        <end position="349"/>
    </location>
</feature>
<keyword evidence="9" id="KW-0472">Membrane</keyword>
<feature type="domain" description="Protein kinase" evidence="10">
    <location>
        <begin position="16"/>
        <end position="274"/>
    </location>
</feature>
<reference evidence="12" key="1">
    <citation type="journal article" date="2015" name="Chem. Biol.">
        <title>Structure, bioactivity, and resistance mechanism of streptomonomicin, an unusual lasso Peptide from an understudied halophilic actinomycete.</title>
        <authorList>
            <person name="Metelev M."/>
            <person name="Tietz J.I."/>
            <person name="Melby J.O."/>
            <person name="Blair P.M."/>
            <person name="Zhu L."/>
            <person name="Livnat I."/>
            <person name="Severinov K."/>
            <person name="Mitchell D.A."/>
        </authorList>
    </citation>
    <scope>NUCLEOTIDE SEQUENCE [LARGE SCALE GENOMIC DNA]</scope>
    <source>
        <strain evidence="12">YIM 90003</strain>
    </source>
</reference>
<dbReference type="AlphaFoldDB" id="A0A0C2JSB4"/>
<dbReference type="RefSeq" id="WP_040271328.1">
    <property type="nucleotide sequence ID" value="NZ_JROO01000009.1"/>
</dbReference>
<name>A0A0C2JSB4_9ACTN</name>
<feature type="compositionally biased region" description="Low complexity" evidence="8">
    <location>
        <begin position="372"/>
        <end position="383"/>
    </location>
</feature>
<comment type="caution">
    <text evidence="11">The sequence shown here is derived from an EMBL/GenBank/DDBJ whole genome shotgun (WGS) entry which is preliminary data.</text>
</comment>
<keyword evidence="12" id="KW-1185">Reference proteome</keyword>
<feature type="region of interest" description="Disordered" evidence="8">
    <location>
        <begin position="353"/>
        <end position="426"/>
    </location>
</feature>
<dbReference type="SMART" id="SM00220">
    <property type="entry name" value="S_TKc"/>
    <property type="match status" value="1"/>
</dbReference>
<keyword evidence="9" id="KW-0812">Transmembrane</keyword>
<dbReference type="SUPFAM" id="SSF56112">
    <property type="entry name" value="Protein kinase-like (PK-like)"/>
    <property type="match status" value="1"/>
</dbReference>
<evidence type="ECO:0000256" key="4">
    <source>
        <dbReference type="ARBA" id="ARBA00022741"/>
    </source>
</evidence>
<keyword evidence="5 11" id="KW-0418">Kinase</keyword>
<keyword evidence="9" id="KW-1133">Transmembrane helix</keyword>
<dbReference type="Gene3D" id="3.40.1000.10">
    <property type="entry name" value="Mog1/PsbP, alpha/beta/alpha sandwich"/>
    <property type="match status" value="1"/>
</dbReference>
<keyword evidence="2 11" id="KW-0723">Serine/threonine-protein kinase</keyword>
<dbReference type="Gene3D" id="3.30.200.20">
    <property type="entry name" value="Phosphorylase Kinase, domain 1"/>
    <property type="match status" value="1"/>
</dbReference>
<dbReference type="InterPro" id="IPR000719">
    <property type="entry name" value="Prot_kinase_dom"/>
</dbReference>
<dbReference type="PROSITE" id="PS00107">
    <property type="entry name" value="PROTEIN_KINASE_ATP"/>
    <property type="match status" value="1"/>
</dbReference>
<evidence type="ECO:0000313" key="11">
    <source>
        <dbReference type="EMBL" id="KIH99712.1"/>
    </source>
</evidence>
<keyword evidence="4 7" id="KW-0547">Nucleotide-binding</keyword>
<dbReference type="Gene3D" id="1.10.510.10">
    <property type="entry name" value="Transferase(Phosphotransferase) domain 1"/>
    <property type="match status" value="1"/>
</dbReference>
<dbReference type="Proteomes" id="UP000031675">
    <property type="component" value="Unassembled WGS sequence"/>
</dbReference>
<evidence type="ECO:0000256" key="5">
    <source>
        <dbReference type="ARBA" id="ARBA00022777"/>
    </source>
</evidence>
<organism evidence="11 12">
    <name type="scientific">Streptomonospora alba</name>
    <dbReference type="NCBI Taxonomy" id="183763"/>
    <lineage>
        <taxon>Bacteria</taxon>
        <taxon>Bacillati</taxon>
        <taxon>Actinomycetota</taxon>
        <taxon>Actinomycetes</taxon>
        <taxon>Streptosporangiales</taxon>
        <taxon>Nocardiopsidaceae</taxon>
        <taxon>Streptomonospora</taxon>
    </lineage>
</organism>
<dbReference type="InterPro" id="IPR011009">
    <property type="entry name" value="Kinase-like_dom_sf"/>
</dbReference>
<keyword evidence="6 7" id="KW-0067">ATP-binding</keyword>
<evidence type="ECO:0000256" key="2">
    <source>
        <dbReference type="ARBA" id="ARBA00022527"/>
    </source>
</evidence>
<keyword evidence="3" id="KW-0808">Transferase</keyword>
<feature type="region of interest" description="Disordered" evidence="8">
    <location>
        <begin position="271"/>
        <end position="319"/>
    </location>
</feature>
<accession>A0A0C2JSB4</accession>
<evidence type="ECO:0000256" key="8">
    <source>
        <dbReference type="SAM" id="MobiDB-lite"/>
    </source>
</evidence>
<evidence type="ECO:0000256" key="7">
    <source>
        <dbReference type="PROSITE-ProRule" id="PRU10141"/>
    </source>
</evidence>
<gene>
    <name evidence="11" type="ORF">LP52_05655</name>
</gene>
<dbReference type="STRING" id="183763.LP52_05655"/>
<evidence type="ECO:0000259" key="10">
    <source>
        <dbReference type="PROSITE" id="PS50011"/>
    </source>
</evidence>
<feature type="compositionally biased region" description="Acidic residues" evidence="8">
    <location>
        <begin position="398"/>
        <end position="416"/>
    </location>
</feature>
<dbReference type="PROSITE" id="PS50011">
    <property type="entry name" value="PROTEIN_KINASE_DOM"/>
    <property type="match status" value="1"/>
</dbReference>
<dbReference type="CDD" id="cd14014">
    <property type="entry name" value="STKc_PknB_like"/>
    <property type="match status" value="1"/>
</dbReference>
<evidence type="ECO:0000313" key="12">
    <source>
        <dbReference type="Proteomes" id="UP000031675"/>
    </source>
</evidence>
<evidence type="ECO:0000256" key="3">
    <source>
        <dbReference type="ARBA" id="ARBA00022679"/>
    </source>
</evidence>
<feature type="compositionally biased region" description="Low complexity" evidence="8">
    <location>
        <begin position="295"/>
        <end position="309"/>
    </location>
</feature>
<evidence type="ECO:0000256" key="1">
    <source>
        <dbReference type="ARBA" id="ARBA00012513"/>
    </source>
</evidence>
<dbReference type="OrthoDB" id="3679634at2"/>
<dbReference type="GO" id="GO:0005524">
    <property type="term" value="F:ATP binding"/>
    <property type="evidence" value="ECO:0007669"/>
    <property type="project" value="UniProtKB-UniRule"/>
</dbReference>
<evidence type="ECO:0000256" key="9">
    <source>
        <dbReference type="SAM" id="Phobius"/>
    </source>
</evidence>
<dbReference type="GO" id="GO:0004674">
    <property type="term" value="F:protein serine/threonine kinase activity"/>
    <property type="evidence" value="ECO:0007669"/>
    <property type="project" value="UniProtKB-KW"/>
</dbReference>
<dbReference type="PANTHER" id="PTHR43289:SF6">
    <property type="entry name" value="SERINE_THREONINE-PROTEIN KINASE NEKL-3"/>
    <property type="match status" value="1"/>
</dbReference>
<evidence type="ECO:0000256" key="6">
    <source>
        <dbReference type="ARBA" id="ARBA00022840"/>
    </source>
</evidence>